<protein>
    <submittedName>
        <fullName evidence="2">Oidioi.mRNA.OKI2018_I69.PAR.g12290.t1.cds</fullName>
    </submittedName>
</protein>
<dbReference type="SUPFAM" id="SSF57850">
    <property type="entry name" value="RING/U-box"/>
    <property type="match status" value="1"/>
</dbReference>
<reference evidence="2 3" key="1">
    <citation type="submission" date="2021-04" db="EMBL/GenBank/DDBJ databases">
        <authorList>
            <person name="Bliznina A."/>
        </authorList>
    </citation>
    <scope>NUCLEOTIDE SEQUENCE [LARGE SCALE GENOMIC DNA]</scope>
</reference>
<proteinExistence type="predicted"/>
<dbReference type="Proteomes" id="UP001158576">
    <property type="component" value="Chromosome PAR"/>
</dbReference>
<evidence type="ECO:0000256" key="1">
    <source>
        <dbReference type="SAM" id="MobiDB-lite"/>
    </source>
</evidence>
<accession>A0ABN7S3Z6</accession>
<sequence>MDDLLKLPYWRCKPYVRPKPSETTEQNSRKRNSGMIEENLKRKKHKEQKKAKFQEKMAKEGVKPKYEMCVKCPGNPRGLKCGFLFCKACCRKRLEYDDTDCPGHRIYGKASREAHLKERKLREAVQVESAA</sequence>
<dbReference type="Gene3D" id="3.30.40.10">
    <property type="entry name" value="Zinc/RING finger domain, C3HC4 (zinc finger)"/>
    <property type="match status" value="1"/>
</dbReference>
<evidence type="ECO:0000313" key="3">
    <source>
        <dbReference type="Proteomes" id="UP001158576"/>
    </source>
</evidence>
<name>A0ABN7S3Z6_OIKDI</name>
<evidence type="ECO:0000313" key="2">
    <source>
        <dbReference type="EMBL" id="CAG5089648.1"/>
    </source>
</evidence>
<keyword evidence="3" id="KW-1185">Reference proteome</keyword>
<organism evidence="2 3">
    <name type="scientific">Oikopleura dioica</name>
    <name type="common">Tunicate</name>
    <dbReference type="NCBI Taxonomy" id="34765"/>
    <lineage>
        <taxon>Eukaryota</taxon>
        <taxon>Metazoa</taxon>
        <taxon>Chordata</taxon>
        <taxon>Tunicata</taxon>
        <taxon>Appendicularia</taxon>
        <taxon>Copelata</taxon>
        <taxon>Oikopleuridae</taxon>
        <taxon>Oikopleura</taxon>
    </lineage>
</organism>
<feature type="region of interest" description="Disordered" evidence="1">
    <location>
        <begin position="16"/>
        <end position="55"/>
    </location>
</feature>
<dbReference type="EMBL" id="OU015568">
    <property type="protein sequence ID" value="CAG5089648.1"/>
    <property type="molecule type" value="Genomic_DNA"/>
</dbReference>
<gene>
    <name evidence="2" type="ORF">OKIOD_LOCUS3848</name>
</gene>
<dbReference type="InterPro" id="IPR013083">
    <property type="entry name" value="Znf_RING/FYVE/PHD"/>
</dbReference>